<evidence type="ECO:0000313" key="2">
    <source>
        <dbReference type="Proteomes" id="UP000604046"/>
    </source>
</evidence>
<gene>
    <name evidence="1" type="ORF">SNAT2548_LOCUS10778</name>
</gene>
<protein>
    <submittedName>
        <fullName evidence="1">Uncharacterized protein</fullName>
    </submittedName>
</protein>
<dbReference type="EMBL" id="CAJNDS010000913">
    <property type="protein sequence ID" value="CAE7240518.1"/>
    <property type="molecule type" value="Genomic_DNA"/>
</dbReference>
<proteinExistence type="predicted"/>
<evidence type="ECO:0000313" key="1">
    <source>
        <dbReference type="EMBL" id="CAE7240518.1"/>
    </source>
</evidence>
<reference evidence="1" key="1">
    <citation type="submission" date="2021-02" db="EMBL/GenBank/DDBJ databases">
        <authorList>
            <person name="Dougan E. K."/>
            <person name="Rhodes N."/>
            <person name="Thang M."/>
            <person name="Chan C."/>
        </authorList>
    </citation>
    <scope>NUCLEOTIDE SEQUENCE</scope>
</reference>
<keyword evidence="2" id="KW-1185">Reference proteome</keyword>
<organism evidence="1 2">
    <name type="scientific">Symbiodinium natans</name>
    <dbReference type="NCBI Taxonomy" id="878477"/>
    <lineage>
        <taxon>Eukaryota</taxon>
        <taxon>Sar</taxon>
        <taxon>Alveolata</taxon>
        <taxon>Dinophyceae</taxon>
        <taxon>Suessiales</taxon>
        <taxon>Symbiodiniaceae</taxon>
        <taxon>Symbiodinium</taxon>
    </lineage>
</organism>
<name>A0A812LET6_9DINO</name>
<sequence length="397" mass="44962">MGLNVGNSLTSRFLHIAVPCKLYKHNENVWHALASRIGHAYWKLAHEGFEYNGQTWYACCVGLTGDAPYLSKAGCLERNYARVSKTTGARAKAGICFECMAGSSDGTTEIPFEDLSFKPKWRETESWAPLPWKRDPPFLTALQDLRPEMLQYDSQLKDDIWHNFHGGMGKLFVASCVAELLPALREQGKVDENLEALHEHYCAWSRSPAGLRLHYSKFDKDTFGLGSNMTCPTGAWNKFADTRVFLAWLESFLASDKFVPSAITDEMVRATKEINRCFSLLYRSGVWLTKTEASTAGNHGMQFLHSYARLAHYTLQQSRIRFAMVPKVHFTHHPMLGMLESAAKRTWTVNPLTFSVQLDEDLVGQVSRSSRRVGSVKQMERTIGRWKIAAWLAMEGH</sequence>
<comment type="caution">
    <text evidence="1">The sequence shown here is derived from an EMBL/GenBank/DDBJ whole genome shotgun (WGS) entry which is preliminary data.</text>
</comment>
<dbReference type="Proteomes" id="UP000604046">
    <property type="component" value="Unassembled WGS sequence"/>
</dbReference>
<accession>A0A812LET6</accession>
<dbReference type="OrthoDB" id="412108at2759"/>
<dbReference type="AlphaFoldDB" id="A0A812LET6"/>